<evidence type="ECO:0000313" key="2">
    <source>
        <dbReference type="EMBL" id="AWN47475.1"/>
    </source>
</evidence>
<dbReference type="OrthoDB" id="9791723at2"/>
<dbReference type="InterPro" id="IPR052186">
    <property type="entry name" value="Hydantoin_racemase-like"/>
</dbReference>
<dbReference type="Pfam" id="PF01177">
    <property type="entry name" value="Asp_Glu_race"/>
    <property type="match status" value="1"/>
</dbReference>
<evidence type="ECO:0000256" key="1">
    <source>
        <dbReference type="ARBA" id="ARBA00038414"/>
    </source>
</evidence>
<dbReference type="PANTHER" id="PTHR28047">
    <property type="entry name" value="PROTEIN DCG1"/>
    <property type="match status" value="1"/>
</dbReference>
<keyword evidence="3" id="KW-1185">Reference proteome</keyword>
<comment type="similarity">
    <text evidence="1">Belongs to the HyuE racemase family.</text>
</comment>
<dbReference type="PANTHER" id="PTHR28047:SF5">
    <property type="entry name" value="PROTEIN DCG1"/>
    <property type="match status" value="1"/>
</dbReference>
<dbReference type="RefSeq" id="WP_109959800.1">
    <property type="nucleotide sequence ID" value="NZ_CP029553.1"/>
</dbReference>
<sequence length="217" mass="22877">MTLQRRILVINPNSNDAVTRGLDGALAPLSRPGIVIECRTLAEGPFGIQSQADVEQVALPLRDLVRREAADAYVVACYSDPGLHVCREATDRPVLGIAECGVLTALARADRFGVIAVASRSIPRHLRALRQMGVAERLAGERALEMTVAETASGPDTLSRMIAVGRDLRDRDGAGAIVMGCAGMAVHRRGLEQELGIPVVDPTQAAVAMAIGIVAVA</sequence>
<dbReference type="EMBL" id="CP029553">
    <property type="protein sequence ID" value="AWN47475.1"/>
    <property type="molecule type" value="Genomic_DNA"/>
</dbReference>
<dbReference type="Gene3D" id="3.40.50.12500">
    <property type="match status" value="1"/>
</dbReference>
<gene>
    <name evidence="2" type="ORF">DK419_15105</name>
</gene>
<dbReference type="GO" id="GO:0047661">
    <property type="term" value="F:amino-acid racemase activity"/>
    <property type="evidence" value="ECO:0007669"/>
    <property type="project" value="InterPro"/>
</dbReference>
<name>A0A2U8WMJ1_9HYPH</name>
<reference evidence="2 3" key="1">
    <citation type="submission" date="2018-05" db="EMBL/GenBank/DDBJ databases">
        <title>Complete Genome Sequence of Methylobacterium sp. 17Sr1-28.</title>
        <authorList>
            <person name="Srinivasan S."/>
        </authorList>
    </citation>
    <scope>NUCLEOTIDE SEQUENCE [LARGE SCALE GENOMIC DNA]</scope>
    <source>
        <strain evidence="2 3">17Sr1-28</strain>
    </source>
</reference>
<evidence type="ECO:0000313" key="3">
    <source>
        <dbReference type="Proteomes" id="UP000245444"/>
    </source>
</evidence>
<dbReference type="InterPro" id="IPR015942">
    <property type="entry name" value="Asp/Glu/hydantoin_racemase"/>
</dbReference>
<dbReference type="InterPro" id="IPR053714">
    <property type="entry name" value="Iso_Racemase_Enz_sf"/>
</dbReference>
<dbReference type="KEGG" id="mtea:DK419_15105"/>
<proteinExistence type="inferred from homology"/>
<organism evidence="2 3">
    <name type="scientific">Methylobacterium terrae</name>
    <dbReference type="NCBI Taxonomy" id="2202827"/>
    <lineage>
        <taxon>Bacteria</taxon>
        <taxon>Pseudomonadati</taxon>
        <taxon>Pseudomonadota</taxon>
        <taxon>Alphaproteobacteria</taxon>
        <taxon>Hyphomicrobiales</taxon>
        <taxon>Methylobacteriaceae</taxon>
        <taxon>Methylobacterium</taxon>
    </lineage>
</organism>
<dbReference type="AlphaFoldDB" id="A0A2U8WMJ1"/>
<dbReference type="Proteomes" id="UP000245444">
    <property type="component" value="Chromosome"/>
</dbReference>
<accession>A0A2U8WMJ1</accession>
<protein>
    <submittedName>
        <fullName evidence="2">Asp/Glu racemase</fullName>
    </submittedName>
</protein>